<sequence>MINKEAARGSKDLDSRVNATELTVRSSTYSVTSYLEKDFLPYAIYIKFNQTNTVVYYLSTQALINKQGLPSTYRVRAYLINRSINQPTPSSLGTPTNTIVHTSITPTQIHQVFKTSFTSDQQSTINQPIYLPNSKSSIITRSEYDN</sequence>
<name>A0A5M9JK82_MONFR</name>
<keyword evidence="2" id="KW-1185">Reference proteome</keyword>
<comment type="caution">
    <text evidence="1">The sequence shown here is derived from an EMBL/GenBank/DDBJ whole genome shotgun (WGS) entry which is preliminary data.</text>
</comment>
<accession>A0A5M9JK82</accession>
<dbReference type="Proteomes" id="UP000322873">
    <property type="component" value="Unassembled WGS sequence"/>
</dbReference>
<evidence type="ECO:0000313" key="2">
    <source>
        <dbReference type="Proteomes" id="UP000322873"/>
    </source>
</evidence>
<protein>
    <submittedName>
        <fullName evidence="1">Uncharacterized protein</fullName>
    </submittedName>
</protein>
<dbReference type="EMBL" id="VICG01000011">
    <property type="protein sequence ID" value="KAA8567465.1"/>
    <property type="molecule type" value="Genomic_DNA"/>
</dbReference>
<reference evidence="1 2" key="1">
    <citation type="submission" date="2019-06" db="EMBL/GenBank/DDBJ databases">
        <title>Genome Sequence of the Brown Rot Fungal Pathogen Monilinia fructicola.</title>
        <authorList>
            <person name="De Miccolis Angelini R.M."/>
            <person name="Landi L."/>
            <person name="Abate D."/>
            <person name="Pollastro S."/>
            <person name="Romanazzi G."/>
            <person name="Faretra F."/>
        </authorList>
    </citation>
    <scope>NUCLEOTIDE SEQUENCE [LARGE SCALE GENOMIC DNA]</scope>
    <source>
        <strain evidence="1 2">Mfrc123</strain>
    </source>
</reference>
<dbReference type="AlphaFoldDB" id="A0A5M9JK82"/>
<proteinExistence type="predicted"/>
<organism evidence="1 2">
    <name type="scientific">Monilinia fructicola</name>
    <name type="common">Brown rot fungus</name>
    <name type="synonym">Ciboria fructicola</name>
    <dbReference type="NCBI Taxonomy" id="38448"/>
    <lineage>
        <taxon>Eukaryota</taxon>
        <taxon>Fungi</taxon>
        <taxon>Dikarya</taxon>
        <taxon>Ascomycota</taxon>
        <taxon>Pezizomycotina</taxon>
        <taxon>Leotiomycetes</taxon>
        <taxon>Helotiales</taxon>
        <taxon>Sclerotiniaceae</taxon>
        <taxon>Monilinia</taxon>
    </lineage>
</organism>
<gene>
    <name evidence="1" type="ORF">EYC84_010479</name>
</gene>
<evidence type="ECO:0000313" key="1">
    <source>
        <dbReference type="EMBL" id="KAA8567465.1"/>
    </source>
</evidence>